<comment type="caution">
    <text evidence="6">The sequence shown here is derived from an EMBL/GenBank/DDBJ whole genome shotgun (WGS) entry which is preliminary data.</text>
</comment>
<dbReference type="PANTHER" id="PTHR43024:SF1">
    <property type="entry name" value="UDP-N-ACETYLMURAMOYL-TRIPEPTIDE--D-ALANYL-D-ALANINE LIGASE"/>
    <property type="match status" value="1"/>
</dbReference>
<dbReference type="SUPFAM" id="SSF53244">
    <property type="entry name" value="MurD-like peptide ligases, peptide-binding domain"/>
    <property type="match status" value="1"/>
</dbReference>
<evidence type="ECO:0000256" key="3">
    <source>
        <dbReference type="ARBA" id="ARBA00022840"/>
    </source>
</evidence>
<keyword evidence="2" id="KW-0547">Nucleotide-binding</keyword>
<dbReference type="Gene3D" id="3.90.190.20">
    <property type="entry name" value="Mur ligase, C-terminal domain"/>
    <property type="match status" value="1"/>
</dbReference>
<dbReference type="InterPro" id="IPR035911">
    <property type="entry name" value="MurE/MurF_N"/>
</dbReference>
<evidence type="ECO:0008006" key="8">
    <source>
        <dbReference type="Google" id="ProtNLM"/>
    </source>
</evidence>
<feature type="domain" description="Mur ligase N-terminal catalytic" evidence="4">
    <location>
        <begin position="28"/>
        <end position="99"/>
    </location>
</feature>
<evidence type="ECO:0000256" key="2">
    <source>
        <dbReference type="ARBA" id="ARBA00022741"/>
    </source>
</evidence>
<dbReference type="Pfam" id="PF08245">
    <property type="entry name" value="Mur_ligase_M"/>
    <property type="match status" value="1"/>
</dbReference>
<reference evidence="6 7" key="1">
    <citation type="journal article" date="2018" name="Microbiome">
        <title>Fine metagenomic profile of the Mediterranean stratified and mixed water columns revealed by assembly and recruitment.</title>
        <authorList>
            <person name="Haro-Moreno J.M."/>
            <person name="Lopez-Perez M."/>
            <person name="De La Torre J.R."/>
            <person name="Picazo A."/>
            <person name="Camacho A."/>
            <person name="Rodriguez-Valera F."/>
        </authorList>
    </citation>
    <scope>NUCLEOTIDE SEQUENCE [LARGE SCALE GENOMIC DNA]</scope>
    <source>
        <strain evidence="6">MED-G83</strain>
    </source>
</reference>
<dbReference type="PANTHER" id="PTHR43024">
    <property type="entry name" value="UDP-N-ACETYLMURAMOYL-TRIPEPTIDE--D-ALANYL-D-ALANINE LIGASE"/>
    <property type="match status" value="1"/>
</dbReference>
<dbReference type="GO" id="GO:0016881">
    <property type="term" value="F:acid-amino acid ligase activity"/>
    <property type="evidence" value="ECO:0007669"/>
    <property type="project" value="InterPro"/>
</dbReference>
<dbReference type="EMBL" id="QOPD01000002">
    <property type="protein sequence ID" value="RCL38742.1"/>
    <property type="molecule type" value="Genomic_DNA"/>
</dbReference>
<proteinExistence type="predicted"/>
<dbReference type="Gene3D" id="3.40.1190.10">
    <property type="entry name" value="Mur-like, catalytic domain"/>
    <property type="match status" value="1"/>
</dbReference>
<dbReference type="InterPro" id="IPR000713">
    <property type="entry name" value="Mur_ligase_N"/>
</dbReference>
<dbReference type="SUPFAM" id="SSF63418">
    <property type="entry name" value="MurE/MurF N-terminal domain"/>
    <property type="match status" value="1"/>
</dbReference>
<evidence type="ECO:0000313" key="7">
    <source>
        <dbReference type="Proteomes" id="UP000252147"/>
    </source>
</evidence>
<dbReference type="Proteomes" id="UP000252147">
    <property type="component" value="Unassembled WGS sequence"/>
</dbReference>
<dbReference type="AlphaFoldDB" id="A0A368BPG7"/>
<sequence>MYYVAGLKSKNEYAEFLQGKTTGKDIVIDGISFDSRTVKKNQLFVPLEGKSFSGFSFIDEAIKKGAVVLSNKCHSENCIQVEDVYSSLVLLCQKHIEELGVKLILITGSYGKTTIKDMLRHSIGSACHTNKLNENNEFGIPFTILSCDAHSDYLVVECGARNVGDFDLLAEHLKSDVFILTDVAAVHLETFKTIENIEKTKLKLKKTLKEKSIFIDGRQLNYLNYQEKNNHIVESVINKLNISKEREINSYQPSQGRGKIIKTMGGSIIDQTYNSSPSTLIATLIPYSNKNTSLILGDMAELGDSELDEHIKVLDHFHDYKVWVTGPIFKQAIAKTKSKNVNYFENEHEFPRAAFRLLLQNNENLYFKGSRSSKMERFIELLLND</sequence>
<dbReference type="SUPFAM" id="SSF53623">
    <property type="entry name" value="MurD-like peptide ligases, catalytic domain"/>
    <property type="match status" value="1"/>
</dbReference>
<keyword evidence="1" id="KW-0436">Ligase</keyword>
<organism evidence="6 7">
    <name type="scientific">SAR86 cluster bacterium</name>
    <dbReference type="NCBI Taxonomy" id="2030880"/>
    <lineage>
        <taxon>Bacteria</taxon>
        <taxon>Pseudomonadati</taxon>
        <taxon>Pseudomonadota</taxon>
        <taxon>Gammaproteobacteria</taxon>
        <taxon>SAR86 cluster</taxon>
    </lineage>
</organism>
<evidence type="ECO:0000313" key="6">
    <source>
        <dbReference type="EMBL" id="RCL38742.1"/>
    </source>
</evidence>
<protein>
    <recommendedName>
        <fullName evidence="8">UDP-N-acetylmuramoyl-tripeptide--D-alanyl-D-alanine ligase</fullName>
    </recommendedName>
</protein>
<dbReference type="InterPro" id="IPR036615">
    <property type="entry name" value="Mur_ligase_C_dom_sf"/>
</dbReference>
<dbReference type="GO" id="GO:0005524">
    <property type="term" value="F:ATP binding"/>
    <property type="evidence" value="ECO:0007669"/>
    <property type="project" value="UniProtKB-KW"/>
</dbReference>
<dbReference type="InterPro" id="IPR036565">
    <property type="entry name" value="Mur-like_cat_sf"/>
</dbReference>
<gene>
    <name evidence="6" type="ORF">DBW97_01655</name>
</gene>
<dbReference type="Gene3D" id="3.40.1390.10">
    <property type="entry name" value="MurE/MurF, N-terminal domain"/>
    <property type="match status" value="1"/>
</dbReference>
<name>A0A368BPG7_9GAMM</name>
<evidence type="ECO:0000259" key="4">
    <source>
        <dbReference type="Pfam" id="PF01225"/>
    </source>
</evidence>
<dbReference type="Pfam" id="PF01225">
    <property type="entry name" value="Mur_ligase"/>
    <property type="match status" value="1"/>
</dbReference>
<keyword evidence="3" id="KW-0067">ATP-binding</keyword>
<accession>A0A368BPG7</accession>
<dbReference type="InterPro" id="IPR013221">
    <property type="entry name" value="Mur_ligase_cen"/>
</dbReference>
<evidence type="ECO:0000259" key="5">
    <source>
        <dbReference type="Pfam" id="PF08245"/>
    </source>
</evidence>
<dbReference type="InterPro" id="IPR051046">
    <property type="entry name" value="MurCDEF_CellWall_CoF430Synth"/>
</dbReference>
<feature type="domain" description="Mur ligase central" evidence="5">
    <location>
        <begin position="106"/>
        <end position="237"/>
    </location>
</feature>
<evidence type="ECO:0000256" key="1">
    <source>
        <dbReference type="ARBA" id="ARBA00022598"/>
    </source>
</evidence>